<dbReference type="InterPro" id="IPR017624">
    <property type="entry name" value="Catechol_2-3_dOase"/>
</dbReference>
<dbReference type="PANTHER" id="PTHR21366">
    <property type="entry name" value="GLYOXALASE FAMILY PROTEIN"/>
    <property type="match status" value="1"/>
</dbReference>
<dbReference type="EMBL" id="BMLW01000021">
    <property type="protein sequence ID" value="GGP16681.1"/>
    <property type="molecule type" value="Genomic_DNA"/>
</dbReference>
<dbReference type="CDD" id="cd09014">
    <property type="entry name" value="BphC-JF8_C_like"/>
    <property type="match status" value="1"/>
</dbReference>
<evidence type="ECO:0000256" key="1">
    <source>
        <dbReference type="ARBA" id="ARBA00022737"/>
    </source>
</evidence>
<protein>
    <submittedName>
        <fullName evidence="3">Catechol 2,3-dioxygenase</fullName>
    </submittedName>
</protein>
<dbReference type="NCBIfam" id="TIGR03211">
    <property type="entry name" value="catechol_2_3"/>
    <property type="match status" value="1"/>
</dbReference>
<keyword evidence="4" id="KW-1185">Reference proteome</keyword>
<keyword evidence="1" id="KW-0677">Repeat</keyword>
<dbReference type="InterPro" id="IPR004360">
    <property type="entry name" value="Glyas_Fos-R_dOase_dom"/>
</dbReference>
<evidence type="ECO:0000313" key="3">
    <source>
        <dbReference type="EMBL" id="GGP16681.1"/>
    </source>
</evidence>
<dbReference type="Pfam" id="PF00903">
    <property type="entry name" value="Glyoxalase"/>
    <property type="match status" value="2"/>
</dbReference>
<dbReference type="InterPro" id="IPR050383">
    <property type="entry name" value="GlyoxalaseI/FosfomycinResist"/>
</dbReference>
<dbReference type="InterPro" id="IPR029068">
    <property type="entry name" value="Glyas_Bleomycin-R_OHBP_Dase"/>
</dbReference>
<feature type="domain" description="VOC" evidence="2">
    <location>
        <begin position="12"/>
        <end position="124"/>
    </location>
</feature>
<accession>A0ABQ2P2N5</accession>
<dbReference type="Gene3D" id="3.10.180.10">
    <property type="entry name" value="2,3-Dihydroxybiphenyl 1,2-Dioxygenase, domain 1"/>
    <property type="match status" value="2"/>
</dbReference>
<evidence type="ECO:0000313" key="4">
    <source>
        <dbReference type="Proteomes" id="UP000641206"/>
    </source>
</evidence>
<reference evidence="4" key="1">
    <citation type="journal article" date="2019" name="Int. J. Syst. Evol. Microbiol.">
        <title>The Global Catalogue of Microorganisms (GCM) 10K type strain sequencing project: providing services to taxonomists for standard genome sequencing and annotation.</title>
        <authorList>
            <consortium name="The Broad Institute Genomics Platform"/>
            <consortium name="The Broad Institute Genome Sequencing Center for Infectious Disease"/>
            <person name="Wu L."/>
            <person name="Ma J."/>
        </authorList>
    </citation>
    <scope>NUCLEOTIDE SEQUENCE [LARGE SCALE GENOMIC DNA]</scope>
    <source>
        <strain evidence="4">CGMCC 1.7693</strain>
    </source>
</reference>
<dbReference type="RefSeq" id="WP_188738223.1">
    <property type="nucleotide sequence ID" value="NZ_BMLW01000021.1"/>
</dbReference>
<organism evidence="3 4">
    <name type="scientific">Oceanobacillus neutriphilus</name>
    <dbReference type="NCBI Taxonomy" id="531815"/>
    <lineage>
        <taxon>Bacteria</taxon>
        <taxon>Bacillati</taxon>
        <taxon>Bacillota</taxon>
        <taxon>Bacilli</taxon>
        <taxon>Bacillales</taxon>
        <taxon>Bacillaceae</taxon>
        <taxon>Oceanobacillus</taxon>
    </lineage>
</organism>
<evidence type="ECO:0000259" key="2">
    <source>
        <dbReference type="PROSITE" id="PS51819"/>
    </source>
</evidence>
<gene>
    <name evidence="3" type="ORF">GCM10011346_49570</name>
</gene>
<dbReference type="InterPro" id="IPR037523">
    <property type="entry name" value="VOC_core"/>
</dbReference>
<proteinExistence type="predicted"/>
<comment type="caution">
    <text evidence="3">The sequence shown here is derived from an EMBL/GenBank/DDBJ whole genome shotgun (WGS) entry which is preliminary data.</text>
</comment>
<dbReference type="CDD" id="cd09013">
    <property type="entry name" value="BphC-JF8_N_like"/>
    <property type="match status" value="1"/>
</dbReference>
<name>A0ABQ2P2N5_9BACI</name>
<dbReference type="PROSITE" id="PS51819">
    <property type="entry name" value="VOC"/>
    <property type="match status" value="2"/>
</dbReference>
<dbReference type="SUPFAM" id="SSF54593">
    <property type="entry name" value="Glyoxalase/Bleomycin resistance protein/Dihydroxybiphenyl dioxygenase"/>
    <property type="match status" value="1"/>
</dbReference>
<dbReference type="Proteomes" id="UP000641206">
    <property type="component" value="Unassembled WGS sequence"/>
</dbReference>
<dbReference type="PANTHER" id="PTHR21366:SF19">
    <property type="entry name" value="METAPYROCATECHASE"/>
    <property type="match status" value="1"/>
</dbReference>
<feature type="domain" description="VOC" evidence="2">
    <location>
        <begin position="154"/>
        <end position="278"/>
    </location>
</feature>
<sequence length="329" mass="37559">MNNELKRFDVAQLAHVEIFTPDPDGTLWFFKDILGMTEVEREGQSVYLRSYEDFYHHSLKVTERNEPGLGHVSWRASSKNALERRVEEIAKSGAGLGWIEGDLGHGAAYQFLTPDNHKMEILWDVDYYKCPADQTTLLKNRPQKRPTRGVPVRRIDHVNLLSSNPTPNKQFMMQELGFNLREHVVQNDGGELGTWLSVSPLVHELAFMKDQGTSEKGLGRLHHVAFWYGFPQHLHDLSEILTEHNIQIEAGPLKHGVSQAMCMYVFEPGGNRIELFGDSGYLIFDPDWKPVRWEESELEKAIIYYGAPLPDSYFKRGTPQVKAPVISEG</sequence>